<dbReference type="InterPro" id="IPR005481">
    <property type="entry name" value="BC-like_N"/>
</dbReference>
<evidence type="ECO:0000256" key="6">
    <source>
        <dbReference type="ARBA" id="ARBA00023267"/>
    </source>
</evidence>
<name>A0A410VJ89_9BRAD</name>
<keyword evidence="3 12" id="KW-0436">Ligase</keyword>
<dbReference type="SUPFAM" id="SSF51246">
    <property type="entry name" value="Rudiment single hybrid motif"/>
    <property type="match status" value="1"/>
</dbReference>
<dbReference type="PROSITE" id="PS00866">
    <property type="entry name" value="CPSASE_1"/>
    <property type="match status" value="1"/>
</dbReference>
<accession>A0A410VJ89</accession>
<evidence type="ECO:0000259" key="9">
    <source>
        <dbReference type="PROSITE" id="PS50975"/>
    </source>
</evidence>
<dbReference type="InterPro" id="IPR011764">
    <property type="entry name" value="Biotin_carboxylation_dom"/>
</dbReference>
<dbReference type="InterPro" id="IPR013815">
    <property type="entry name" value="ATP_grasp_subdomain_1"/>
</dbReference>
<evidence type="ECO:0000259" key="10">
    <source>
        <dbReference type="PROSITE" id="PS50979"/>
    </source>
</evidence>
<dbReference type="Pfam" id="PF02785">
    <property type="entry name" value="Biotin_carb_C"/>
    <property type="match status" value="1"/>
</dbReference>
<dbReference type="Pfam" id="PF02786">
    <property type="entry name" value="CPSase_L_D2"/>
    <property type="match status" value="1"/>
</dbReference>
<dbReference type="Proteomes" id="UP000625079">
    <property type="component" value="Unassembled WGS sequence"/>
</dbReference>
<dbReference type="Gene3D" id="3.40.50.20">
    <property type="match status" value="1"/>
</dbReference>
<keyword evidence="6" id="KW-0092">Biotin</keyword>
<dbReference type="RefSeq" id="WP_128929667.1">
    <property type="nucleotide sequence ID" value="NZ_BMHC01000010.1"/>
</dbReference>
<comment type="function">
    <text evidence="1">This protein is a component of the acetyl coenzyme A carboxylase complex; first, biotin carboxylase catalyzes the carboxylation of the carrier protein and then the transcarboxylase transfers the carboxyl group to form malonyl-CoA.</text>
</comment>
<dbReference type="InterPro" id="IPR011761">
    <property type="entry name" value="ATP-grasp"/>
</dbReference>
<evidence type="ECO:0000313" key="14">
    <source>
        <dbReference type="Proteomes" id="UP000625079"/>
    </source>
</evidence>
<keyword evidence="4 8" id="KW-0547">Nucleotide-binding</keyword>
<dbReference type="PROSITE" id="PS50975">
    <property type="entry name" value="ATP_GRASP"/>
    <property type="match status" value="1"/>
</dbReference>
<dbReference type="PROSITE" id="PS00867">
    <property type="entry name" value="CPSASE_2"/>
    <property type="match status" value="1"/>
</dbReference>
<evidence type="ECO:0000256" key="7">
    <source>
        <dbReference type="ARBA" id="ARBA00048600"/>
    </source>
</evidence>
<dbReference type="PROSITE" id="PS50979">
    <property type="entry name" value="BC"/>
    <property type="match status" value="1"/>
</dbReference>
<feature type="domain" description="Biotin carboxylation" evidence="10">
    <location>
        <begin position="2"/>
        <end position="446"/>
    </location>
</feature>
<dbReference type="Proteomes" id="UP000593880">
    <property type="component" value="Plasmid unnamed"/>
</dbReference>
<dbReference type="GO" id="GO:0005524">
    <property type="term" value="F:ATP binding"/>
    <property type="evidence" value="ECO:0007669"/>
    <property type="project" value="UniProtKB-UniRule"/>
</dbReference>
<gene>
    <name evidence="11" type="ORF">GCM10010987_45300</name>
    <name evidence="12" type="ORF">XH86_36170</name>
</gene>
<keyword evidence="12" id="KW-0614">Plasmid</keyword>
<dbReference type="Pfam" id="PF00289">
    <property type="entry name" value="Biotin_carb_N"/>
    <property type="match status" value="1"/>
</dbReference>
<evidence type="ECO:0000256" key="1">
    <source>
        <dbReference type="ARBA" id="ARBA00003761"/>
    </source>
</evidence>
<evidence type="ECO:0000256" key="5">
    <source>
        <dbReference type="ARBA" id="ARBA00022840"/>
    </source>
</evidence>
<dbReference type="InterPro" id="IPR005479">
    <property type="entry name" value="CPAse_ATP-bd"/>
</dbReference>
<dbReference type="GO" id="GO:0046872">
    <property type="term" value="F:metal ion binding"/>
    <property type="evidence" value="ECO:0007669"/>
    <property type="project" value="InterPro"/>
</dbReference>
<dbReference type="InterPro" id="IPR051602">
    <property type="entry name" value="ACC_Biotin_Carboxylase"/>
</dbReference>
<organism evidence="11 14">
    <name type="scientific">Bradyrhizobium guangdongense</name>
    <dbReference type="NCBI Taxonomy" id="1325090"/>
    <lineage>
        <taxon>Bacteria</taxon>
        <taxon>Pseudomonadati</taxon>
        <taxon>Pseudomonadota</taxon>
        <taxon>Alphaproteobacteria</taxon>
        <taxon>Hyphomicrobiales</taxon>
        <taxon>Nitrobacteraceae</taxon>
        <taxon>Bradyrhizobium</taxon>
    </lineage>
</organism>
<evidence type="ECO:0000256" key="2">
    <source>
        <dbReference type="ARBA" id="ARBA00013263"/>
    </source>
</evidence>
<dbReference type="EMBL" id="BMHC01000010">
    <property type="protein sequence ID" value="GGI27618.1"/>
    <property type="molecule type" value="Genomic_DNA"/>
</dbReference>
<evidence type="ECO:0000313" key="13">
    <source>
        <dbReference type="Proteomes" id="UP000593880"/>
    </source>
</evidence>
<evidence type="ECO:0000256" key="3">
    <source>
        <dbReference type="ARBA" id="ARBA00022598"/>
    </source>
</evidence>
<dbReference type="SMART" id="SM00878">
    <property type="entry name" value="Biotin_carb_C"/>
    <property type="match status" value="1"/>
</dbReference>
<sequence length="454" mass="48662">MSVRSILIANRGEIALRIIRACRTLGLRTIAVCSEADRGAAYLALADRAVCIGGAAADTSYLDIGAVMLAAAAVGADAIHPGYGFLSENGDFAEAVEGAGLIFIGPTSDVVRLMGDKIAAKAKMRELGVPCVAGSHGALPDDPQLCQACATEVGYPLIIKAAGGGGGRGMRIVRDSASLHQAIGATREEARRAFANPTIYLEKFLEHPRHVEIQVICDGGGEGVWLGARDCSMQRRHQKLIEEAPPPGVPEANIAELGERCVAACRAIGYRGVGTFEFLYQDGIFAFIEMNTRIQVEHPITEETSGIDIVREQIRVALGEPLGLRQSEVTCRGHAIECRINAEHPFDGIPSPGRVESWLAPGGPGIRVDTHIVAGSEVPSHYDSLIAKVIARGEDRSECIERMLSALADLRAEGIRLNTELHSVVLKDASFRDARLSIHSLEDILRRRASSDRR</sequence>
<evidence type="ECO:0000256" key="4">
    <source>
        <dbReference type="ARBA" id="ARBA00022741"/>
    </source>
</evidence>
<dbReference type="InterPro" id="IPR011054">
    <property type="entry name" value="Rudment_hybrid_motif"/>
</dbReference>
<dbReference type="OrthoDB" id="9763189at2"/>
<dbReference type="EC" id="6.3.4.14" evidence="2"/>
<dbReference type="NCBIfam" id="NF006367">
    <property type="entry name" value="PRK08591.1"/>
    <property type="match status" value="1"/>
</dbReference>
<dbReference type="GO" id="GO:0004075">
    <property type="term" value="F:biotin carboxylase activity"/>
    <property type="evidence" value="ECO:0007669"/>
    <property type="project" value="UniProtKB-EC"/>
</dbReference>
<dbReference type="AlphaFoldDB" id="A0A410VJ89"/>
<dbReference type="InterPro" id="IPR005482">
    <property type="entry name" value="Biotin_COase_C"/>
</dbReference>
<dbReference type="EMBL" id="CP030058">
    <property type="protein sequence ID" value="QOZ64253.1"/>
    <property type="molecule type" value="Genomic_DNA"/>
</dbReference>
<keyword evidence="5 8" id="KW-0067">ATP-binding</keyword>
<dbReference type="Gene3D" id="3.30.1490.20">
    <property type="entry name" value="ATP-grasp fold, A domain"/>
    <property type="match status" value="1"/>
</dbReference>
<dbReference type="InterPro" id="IPR016185">
    <property type="entry name" value="PreATP-grasp_dom_sf"/>
</dbReference>
<dbReference type="PANTHER" id="PTHR48095:SF2">
    <property type="entry name" value="BIOTIN CARBOXYLASE, CHLOROPLASTIC"/>
    <property type="match status" value="1"/>
</dbReference>
<comment type="catalytic activity">
    <reaction evidence="7">
        <text>N(6)-biotinyl-L-lysyl-[protein] + hydrogencarbonate + ATP = N(6)-carboxybiotinyl-L-lysyl-[protein] + ADP + phosphate + H(+)</text>
        <dbReference type="Rhea" id="RHEA:13501"/>
        <dbReference type="Rhea" id="RHEA-COMP:10505"/>
        <dbReference type="Rhea" id="RHEA-COMP:10506"/>
        <dbReference type="ChEBI" id="CHEBI:15378"/>
        <dbReference type="ChEBI" id="CHEBI:17544"/>
        <dbReference type="ChEBI" id="CHEBI:30616"/>
        <dbReference type="ChEBI" id="CHEBI:43474"/>
        <dbReference type="ChEBI" id="CHEBI:83144"/>
        <dbReference type="ChEBI" id="CHEBI:83145"/>
        <dbReference type="ChEBI" id="CHEBI:456216"/>
        <dbReference type="EC" id="6.3.4.14"/>
    </reaction>
</comment>
<dbReference type="Gene3D" id="3.30.470.20">
    <property type="entry name" value="ATP-grasp fold, B domain"/>
    <property type="match status" value="1"/>
</dbReference>
<geneLocation type="plasmid" evidence="12 13">
    <name>unnamed</name>
</geneLocation>
<reference evidence="11" key="1">
    <citation type="journal article" date="2014" name="Int. J. Syst. Evol. Microbiol.">
        <title>Complete genome sequence of Corynebacterium casei LMG S-19264T (=DSM 44701T), isolated from a smear-ripened cheese.</title>
        <authorList>
            <consortium name="US DOE Joint Genome Institute (JGI-PGF)"/>
            <person name="Walter F."/>
            <person name="Albersmeier A."/>
            <person name="Kalinowski J."/>
            <person name="Ruckert C."/>
        </authorList>
    </citation>
    <scope>NUCLEOTIDE SEQUENCE</scope>
    <source>
        <strain evidence="11">CGMCC 1.15034</strain>
    </source>
</reference>
<dbReference type="SUPFAM" id="SSF56059">
    <property type="entry name" value="Glutathione synthetase ATP-binding domain-like"/>
    <property type="match status" value="1"/>
</dbReference>
<evidence type="ECO:0000256" key="8">
    <source>
        <dbReference type="PROSITE-ProRule" id="PRU00409"/>
    </source>
</evidence>
<reference evidence="11" key="3">
    <citation type="submission" date="2022-12" db="EMBL/GenBank/DDBJ databases">
        <authorList>
            <person name="Sun Q."/>
            <person name="Zhou Y."/>
        </authorList>
    </citation>
    <scope>NUCLEOTIDE SEQUENCE</scope>
    <source>
        <strain evidence="11">CGMCC 1.15034</strain>
    </source>
</reference>
<evidence type="ECO:0000313" key="12">
    <source>
        <dbReference type="EMBL" id="QOZ64253.1"/>
    </source>
</evidence>
<feature type="domain" description="ATP-grasp" evidence="9">
    <location>
        <begin position="121"/>
        <end position="318"/>
    </location>
</feature>
<proteinExistence type="predicted"/>
<dbReference type="FunFam" id="3.40.50.20:FF:000010">
    <property type="entry name" value="Propionyl-CoA carboxylase subunit alpha"/>
    <property type="match status" value="1"/>
</dbReference>
<evidence type="ECO:0000313" key="11">
    <source>
        <dbReference type="EMBL" id="GGI27618.1"/>
    </source>
</evidence>
<protein>
    <recommendedName>
        <fullName evidence="2">biotin carboxylase</fullName>
        <ecNumber evidence="2">6.3.4.14</ecNumber>
    </recommendedName>
</protein>
<keyword evidence="13" id="KW-1185">Reference proteome</keyword>
<dbReference type="PANTHER" id="PTHR48095">
    <property type="entry name" value="PYRUVATE CARBOXYLASE SUBUNIT A"/>
    <property type="match status" value="1"/>
</dbReference>
<reference evidence="12 13" key="2">
    <citation type="submission" date="2018-06" db="EMBL/GenBank/DDBJ databases">
        <title>Comparative genomics of rhizobia nodulating Arachis hypogaea in China.</title>
        <authorList>
            <person name="Li Y."/>
        </authorList>
    </citation>
    <scope>NUCLEOTIDE SEQUENCE [LARGE SCALE GENOMIC DNA]</scope>
    <source>
        <strain evidence="12 13">CCBAU 51658</strain>
        <plasmid evidence="12 13">unnamed</plasmid>
    </source>
</reference>
<dbReference type="SUPFAM" id="SSF52440">
    <property type="entry name" value="PreATP-grasp domain"/>
    <property type="match status" value="1"/>
</dbReference>